<sequence length="92" mass="10483">MMQEYSSLNNELQIHIYPFVDKAWPRKSGRREAESFGLSTTPSDDLHMGMIATATLCVFEELLLENMRSPIQGGICRLERPRATNKKQRGLA</sequence>
<keyword evidence="2" id="KW-1185">Reference proteome</keyword>
<reference evidence="1" key="1">
    <citation type="submission" date="2023-10" db="EMBL/GenBank/DDBJ databases">
        <authorList>
            <person name="Guldener U."/>
        </authorList>
    </citation>
    <scope>NUCLEOTIDE SEQUENCE</scope>
    <source>
        <strain evidence="1">Mp4</strain>
    </source>
</reference>
<comment type="caution">
    <text evidence="1">The sequence shown here is derived from an EMBL/GenBank/DDBJ whole genome shotgun (WGS) entry which is preliminary data.</text>
</comment>
<name>A0AAJ4XIU0_9BASI</name>
<dbReference type="AlphaFoldDB" id="A0AAJ4XIU0"/>
<organism evidence="1 2">
    <name type="scientific">Melanopsichium pennsylvanicum</name>
    <dbReference type="NCBI Taxonomy" id="63383"/>
    <lineage>
        <taxon>Eukaryota</taxon>
        <taxon>Fungi</taxon>
        <taxon>Dikarya</taxon>
        <taxon>Basidiomycota</taxon>
        <taxon>Ustilaginomycotina</taxon>
        <taxon>Ustilaginomycetes</taxon>
        <taxon>Ustilaginales</taxon>
        <taxon>Ustilaginaceae</taxon>
        <taxon>Melanopsichium</taxon>
    </lineage>
</organism>
<proteinExistence type="predicted"/>
<dbReference type="Proteomes" id="UP001294444">
    <property type="component" value="Unassembled WGS sequence"/>
</dbReference>
<evidence type="ECO:0000313" key="2">
    <source>
        <dbReference type="Proteomes" id="UP001294444"/>
    </source>
</evidence>
<protein>
    <submittedName>
        <fullName evidence="1">Uncharacterized protein</fullName>
    </submittedName>
</protein>
<evidence type="ECO:0000313" key="1">
    <source>
        <dbReference type="EMBL" id="SNX83182.1"/>
    </source>
</evidence>
<accession>A0AAJ4XIU0</accession>
<dbReference type="EMBL" id="OAPG01000003">
    <property type="protein sequence ID" value="SNX83182.1"/>
    <property type="molecule type" value="Genomic_DNA"/>
</dbReference>
<gene>
    <name evidence="1" type="ORF">MEPE_01888</name>
</gene>